<dbReference type="EMBL" id="LNAL01000006">
    <property type="protein sequence ID" value="KUG08453.1"/>
    <property type="molecule type" value="Genomic_DNA"/>
</dbReference>
<dbReference type="PANTHER" id="PTHR33169:SF14">
    <property type="entry name" value="TRANSCRIPTIONAL REGULATOR RV3488"/>
    <property type="match status" value="1"/>
</dbReference>
<feature type="domain" description="Transcription regulator PadR N-terminal" evidence="1">
    <location>
        <begin position="19"/>
        <end position="90"/>
    </location>
</feature>
<comment type="caution">
    <text evidence="2">The sequence shown here is derived from an EMBL/GenBank/DDBJ whole genome shotgun (WGS) entry which is preliminary data.</text>
</comment>
<dbReference type="PANTHER" id="PTHR33169">
    <property type="entry name" value="PADR-FAMILY TRANSCRIPTIONAL REGULATOR"/>
    <property type="match status" value="1"/>
</dbReference>
<reference evidence="2 3" key="1">
    <citation type="submission" date="2015-11" db="EMBL/GenBank/DDBJ databases">
        <title>Solirubrum puertoriconensis gen. nov. an environmental bacteria isolated in Puerto Rico.</title>
        <authorList>
            <person name="Cuebas-Irizarry M.F."/>
            <person name="Montalvo-Rodriguez R."/>
        </authorList>
    </citation>
    <scope>NUCLEOTIDE SEQUENCE [LARGE SCALE GENOMIC DNA]</scope>
    <source>
        <strain evidence="2 3">MC1A</strain>
    </source>
</reference>
<dbReference type="RefSeq" id="WP_059069929.1">
    <property type="nucleotide sequence ID" value="NZ_LNAL01000006.1"/>
</dbReference>
<dbReference type="Proteomes" id="UP000054223">
    <property type="component" value="Unassembled WGS sequence"/>
</dbReference>
<gene>
    <name evidence="2" type="ORF">ASU33_09815</name>
</gene>
<dbReference type="InterPro" id="IPR036390">
    <property type="entry name" value="WH_DNA-bd_sf"/>
</dbReference>
<accession>A0A9X0HM48</accession>
<proteinExistence type="predicted"/>
<evidence type="ECO:0000313" key="2">
    <source>
        <dbReference type="EMBL" id="KUG08453.1"/>
    </source>
</evidence>
<sequence>MKVENTQVQMRKGILEFCILEIIARGEVYASDMLEELTQARMIVVEGTLYPLLTRLKNAGLLDYTWKESSSGPPRKYYTLTEVGQQFLHELRLTWEEIEDSIQIIRSNPNGNSSASVAPAGASI</sequence>
<dbReference type="AlphaFoldDB" id="A0A9X0HM48"/>
<dbReference type="OrthoDB" id="9791785at2"/>
<dbReference type="SUPFAM" id="SSF46785">
    <property type="entry name" value="Winged helix' DNA-binding domain"/>
    <property type="match status" value="1"/>
</dbReference>
<dbReference type="InterPro" id="IPR036388">
    <property type="entry name" value="WH-like_DNA-bd_sf"/>
</dbReference>
<evidence type="ECO:0000259" key="1">
    <source>
        <dbReference type="Pfam" id="PF03551"/>
    </source>
</evidence>
<organism evidence="2 3">
    <name type="scientific">Solirubrum puertoriconensis</name>
    <dbReference type="NCBI Taxonomy" id="1751427"/>
    <lineage>
        <taxon>Bacteria</taxon>
        <taxon>Pseudomonadati</taxon>
        <taxon>Bacteroidota</taxon>
        <taxon>Cytophagia</taxon>
        <taxon>Cytophagales</taxon>
    </lineage>
</organism>
<protein>
    <submittedName>
        <fullName evidence="2">PadR family transcriptional regulator</fullName>
    </submittedName>
</protein>
<evidence type="ECO:0000313" key="3">
    <source>
        <dbReference type="Proteomes" id="UP000054223"/>
    </source>
</evidence>
<keyword evidence="3" id="KW-1185">Reference proteome</keyword>
<dbReference type="InterPro" id="IPR052509">
    <property type="entry name" value="Metal_resp_DNA-bind_regulator"/>
</dbReference>
<name>A0A9X0HM48_SOLP1</name>
<dbReference type="Pfam" id="PF03551">
    <property type="entry name" value="PadR"/>
    <property type="match status" value="1"/>
</dbReference>
<dbReference type="InterPro" id="IPR005149">
    <property type="entry name" value="Tscrpt_reg_PadR_N"/>
</dbReference>
<dbReference type="Gene3D" id="1.10.10.10">
    <property type="entry name" value="Winged helix-like DNA-binding domain superfamily/Winged helix DNA-binding domain"/>
    <property type="match status" value="1"/>
</dbReference>